<keyword evidence="3" id="KW-0731">Sigma factor</keyword>
<dbReference type="InterPro" id="IPR018392">
    <property type="entry name" value="LysM"/>
</dbReference>
<accession>A0ABM8GSU3</accession>
<dbReference type="CDD" id="cd00118">
    <property type="entry name" value="LysM"/>
    <property type="match status" value="1"/>
</dbReference>
<evidence type="ECO:0000256" key="6">
    <source>
        <dbReference type="SAM" id="Phobius"/>
    </source>
</evidence>
<evidence type="ECO:0000313" key="8">
    <source>
        <dbReference type="EMBL" id="BDZ51537.1"/>
    </source>
</evidence>
<dbReference type="PANTHER" id="PTHR43133:SF66">
    <property type="entry name" value="ECF RNA POLYMERASE SIGMA FACTOR SIGK"/>
    <property type="match status" value="1"/>
</dbReference>
<gene>
    <name evidence="8" type="ORF">GCM10025867_37780</name>
</gene>
<dbReference type="PROSITE" id="PS51782">
    <property type="entry name" value="LYSM"/>
    <property type="match status" value="1"/>
</dbReference>
<dbReference type="NCBIfam" id="TIGR02937">
    <property type="entry name" value="sigma70-ECF"/>
    <property type="match status" value="1"/>
</dbReference>
<keyword evidence="9" id="KW-1185">Reference proteome</keyword>
<keyword evidence="6" id="KW-1133">Transmembrane helix</keyword>
<dbReference type="InterPro" id="IPR013249">
    <property type="entry name" value="RNA_pol_sigma70_r4_t2"/>
</dbReference>
<evidence type="ECO:0000256" key="1">
    <source>
        <dbReference type="ARBA" id="ARBA00010641"/>
    </source>
</evidence>
<feature type="region of interest" description="Disordered" evidence="5">
    <location>
        <begin position="188"/>
        <end position="231"/>
    </location>
</feature>
<dbReference type="Gene3D" id="1.10.1740.10">
    <property type="match status" value="1"/>
</dbReference>
<evidence type="ECO:0000256" key="3">
    <source>
        <dbReference type="ARBA" id="ARBA00023082"/>
    </source>
</evidence>
<feature type="domain" description="LysM" evidence="7">
    <location>
        <begin position="525"/>
        <end position="573"/>
    </location>
</feature>
<comment type="similarity">
    <text evidence="1">Belongs to the sigma-70 factor family. ECF subfamily.</text>
</comment>
<dbReference type="InterPro" id="IPR014284">
    <property type="entry name" value="RNA_pol_sigma-70_dom"/>
</dbReference>
<sequence length="578" mass="61750">MTVQGHPAATADSTDDFLARSASGDQVAFAALYDCTIPRVLGIITAVLRDPAQSEEVAQEVYLEVWQHAPRFDSAKGHATTVIFTLARRRAIDRVRASQASRDRDLTVGIRDREQPFDHVAETVETSLEYQRVRRAMERITPAQRRVIELVHDEYLDQAAVAERLGIKVGTVKTRLRDGLIALRRELTTSDEPEEASSPRTCGSDAVEVRPSWPSRAWRPPPSTKPTHRFWPRKRDEKCCGQRLGFLFGGKMSHTRARSRANSLPRSVRRRGLAAVGLAGAVVILLTGCISIGHGADSISKRHHSASARPTATASDSASASADPGPESGSASAEPVAPDPANSRPATPEPVATPVPRPTLTAVPRGTVVAEGDVASPKGSIHFHYRMVADGDNTYSAQYSGFTSTLPVPVSATLIDIAPKVGDGLTYHGVGDHRLGGPTTTAAPTSTASLGGSGQPSYLGTLVTYSSAPSESGVPTEIGPNKVLAVTSIRWSIPVRQSNVHPVDHGTRPYAAGALTATTARGTPKQYRVATGDTTAEVAARFGISTEDLIWLNANLEVFGDQQYLYASTTLNLDPDSL</sequence>
<dbReference type="Pfam" id="PF08281">
    <property type="entry name" value="Sigma70_r4_2"/>
    <property type="match status" value="1"/>
</dbReference>
<dbReference type="InterPro" id="IPR013325">
    <property type="entry name" value="RNA_pol_sigma_r2"/>
</dbReference>
<feature type="transmembrane region" description="Helical" evidence="6">
    <location>
        <begin position="273"/>
        <end position="293"/>
    </location>
</feature>
<feature type="region of interest" description="Disordered" evidence="5">
    <location>
        <begin position="301"/>
        <end position="364"/>
    </location>
</feature>
<keyword evidence="4" id="KW-0804">Transcription</keyword>
<dbReference type="Gene3D" id="3.10.350.10">
    <property type="entry name" value="LysM domain"/>
    <property type="match status" value="1"/>
</dbReference>
<dbReference type="InterPro" id="IPR036779">
    <property type="entry name" value="LysM_dom_sf"/>
</dbReference>
<reference evidence="9" key="1">
    <citation type="journal article" date="2019" name="Int. J. Syst. Evol. Microbiol.">
        <title>The Global Catalogue of Microorganisms (GCM) 10K type strain sequencing project: providing services to taxonomists for standard genome sequencing and annotation.</title>
        <authorList>
            <consortium name="The Broad Institute Genomics Platform"/>
            <consortium name="The Broad Institute Genome Sequencing Center for Infectious Disease"/>
            <person name="Wu L."/>
            <person name="Ma J."/>
        </authorList>
    </citation>
    <scope>NUCLEOTIDE SEQUENCE [LARGE SCALE GENOMIC DNA]</scope>
    <source>
        <strain evidence="9">NBRC 108728</strain>
    </source>
</reference>
<dbReference type="RefSeq" id="WP_350271580.1">
    <property type="nucleotide sequence ID" value="NZ_AP027732.1"/>
</dbReference>
<dbReference type="InterPro" id="IPR039425">
    <property type="entry name" value="RNA_pol_sigma-70-like"/>
</dbReference>
<dbReference type="EMBL" id="AP027732">
    <property type="protein sequence ID" value="BDZ51537.1"/>
    <property type="molecule type" value="Genomic_DNA"/>
</dbReference>
<dbReference type="Proteomes" id="UP001321486">
    <property type="component" value="Chromosome"/>
</dbReference>
<keyword evidence="6" id="KW-0812">Transmembrane</keyword>
<evidence type="ECO:0000259" key="7">
    <source>
        <dbReference type="PROSITE" id="PS51782"/>
    </source>
</evidence>
<dbReference type="PANTHER" id="PTHR43133">
    <property type="entry name" value="RNA POLYMERASE ECF-TYPE SIGMA FACTO"/>
    <property type="match status" value="1"/>
</dbReference>
<feature type="compositionally biased region" description="Low complexity" evidence="5">
    <location>
        <begin position="307"/>
        <end position="333"/>
    </location>
</feature>
<dbReference type="Pfam" id="PF04542">
    <property type="entry name" value="Sigma70_r2"/>
    <property type="match status" value="1"/>
</dbReference>
<evidence type="ECO:0000313" key="9">
    <source>
        <dbReference type="Proteomes" id="UP001321486"/>
    </source>
</evidence>
<dbReference type="SUPFAM" id="SSF88946">
    <property type="entry name" value="Sigma2 domain of RNA polymerase sigma factors"/>
    <property type="match status" value="1"/>
</dbReference>
<evidence type="ECO:0000256" key="4">
    <source>
        <dbReference type="ARBA" id="ARBA00023163"/>
    </source>
</evidence>
<organism evidence="8 9">
    <name type="scientific">Frondihabitans sucicola</name>
    <dbReference type="NCBI Taxonomy" id="1268041"/>
    <lineage>
        <taxon>Bacteria</taxon>
        <taxon>Bacillati</taxon>
        <taxon>Actinomycetota</taxon>
        <taxon>Actinomycetes</taxon>
        <taxon>Micrococcales</taxon>
        <taxon>Microbacteriaceae</taxon>
        <taxon>Frondihabitans</taxon>
    </lineage>
</organism>
<evidence type="ECO:0000256" key="2">
    <source>
        <dbReference type="ARBA" id="ARBA00023015"/>
    </source>
</evidence>
<proteinExistence type="inferred from homology"/>
<keyword evidence="2" id="KW-0805">Transcription regulation</keyword>
<dbReference type="Gene3D" id="1.10.10.10">
    <property type="entry name" value="Winged helix-like DNA-binding domain superfamily/Winged helix DNA-binding domain"/>
    <property type="match status" value="1"/>
</dbReference>
<feature type="compositionally biased region" description="Pro residues" evidence="5">
    <location>
        <begin position="347"/>
        <end position="357"/>
    </location>
</feature>
<name>A0ABM8GSU3_9MICO</name>
<protein>
    <recommendedName>
        <fullName evidence="7">LysM domain-containing protein</fullName>
    </recommendedName>
</protein>
<dbReference type="CDD" id="cd06171">
    <property type="entry name" value="Sigma70_r4"/>
    <property type="match status" value="1"/>
</dbReference>
<dbReference type="SUPFAM" id="SSF88659">
    <property type="entry name" value="Sigma3 and sigma4 domains of RNA polymerase sigma factors"/>
    <property type="match status" value="1"/>
</dbReference>
<dbReference type="InterPro" id="IPR007627">
    <property type="entry name" value="RNA_pol_sigma70_r2"/>
</dbReference>
<evidence type="ECO:0000256" key="5">
    <source>
        <dbReference type="SAM" id="MobiDB-lite"/>
    </source>
</evidence>
<dbReference type="InterPro" id="IPR013324">
    <property type="entry name" value="RNA_pol_sigma_r3/r4-like"/>
</dbReference>
<dbReference type="InterPro" id="IPR036388">
    <property type="entry name" value="WH-like_DNA-bd_sf"/>
</dbReference>
<keyword evidence="6" id="KW-0472">Membrane</keyword>